<dbReference type="InterPro" id="IPR013517">
    <property type="entry name" value="FG-GAP"/>
</dbReference>
<gene>
    <name evidence="3" type="ORF">Tci_052776</name>
</gene>
<dbReference type="EMBL" id="BKCJ010008146">
    <property type="protein sequence ID" value="GEU80798.1"/>
    <property type="molecule type" value="Genomic_DNA"/>
</dbReference>
<dbReference type="Gene3D" id="2.30.30.100">
    <property type="match status" value="1"/>
</dbReference>
<protein>
    <recommendedName>
        <fullName evidence="4">SbsA Ig-like domain-containing protein</fullName>
    </recommendedName>
</protein>
<dbReference type="PANTHER" id="PTHR46580">
    <property type="entry name" value="SENSOR KINASE-RELATED"/>
    <property type="match status" value="1"/>
</dbReference>
<reference evidence="3" key="1">
    <citation type="journal article" date="2019" name="Sci. Rep.">
        <title>Draft genome of Tanacetum cinerariifolium, the natural source of mosquito coil.</title>
        <authorList>
            <person name="Yamashiro T."/>
            <person name="Shiraishi A."/>
            <person name="Satake H."/>
            <person name="Nakayama K."/>
        </authorList>
    </citation>
    <scope>NUCLEOTIDE SEQUENCE</scope>
</reference>
<dbReference type="Pfam" id="PF13517">
    <property type="entry name" value="FG-GAP_3"/>
    <property type="match status" value="3"/>
</dbReference>
<name>A0A6L2N3N8_TANCI</name>
<proteinExistence type="predicted"/>
<evidence type="ECO:0008006" key="4">
    <source>
        <dbReference type="Google" id="ProtNLM"/>
    </source>
</evidence>
<feature type="region of interest" description="Disordered" evidence="2">
    <location>
        <begin position="403"/>
        <end position="422"/>
    </location>
</feature>
<evidence type="ECO:0000313" key="3">
    <source>
        <dbReference type="EMBL" id="GEU80798.1"/>
    </source>
</evidence>
<dbReference type="SUPFAM" id="SSF69318">
    <property type="entry name" value="Integrin alpha N-terminal domain"/>
    <property type="match status" value="1"/>
</dbReference>
<comment type="caution">
    <text evidence="3">The sequence shown here is derived from an EMBL/GenBank/DDBJ whole genome shotgun (WGS) entry which is preliminary data.</text>
</comment>
<dbReference type="InterPro" id="IPR028994">
    <property type="entry name" value="Integrin_alpha_N"/>
</dbReference>
<keyword evidence="1" id="KW-0732">Signal</keyword>
<dbReference type="Gene3D" id="2.130.10.130">
    <property type="entry name" value="Integrin alpha, N-terminal"/>
    <property type="match status" value="1"/>
</dbReference>
<sequence>MGKQLIGPPTTQRGGRLAGNVLVSGNTLTFDPTRDFRVGEELSVTATTGIQNSGGVALAAPQVYRLRVRPVGGTGVFGARTTVAVGGQPAFLVTADVDGDNDLDLLTANQFDNTVSVRLNNGQGIFSGGSTVVVGSAPTSVEAADVDGDGDLDLLCSNKNSATVSVRLNNGTVGTVSVRLNNGAGAFGGSVELTIGIGGSSVALADLDGDGDLDMLVAASASGTGISVFQNTGAGVFNLASTYTVPAPYHVTAADVDGDGDLDMLATNYFSSAAEVRLNNGTGSPLAVQVPRPDTRMTAWPNPTRSRVQLTDVGANSEVLLLDAVGRVMMRQTADGAGNAVRPYPARYEAGPQVKQGSIEGVTKLLPAPLLAASTLERILPAAVIVSGIFESVLPLNTVRTPPSVSVRPTSALPRPPCRCTT</sequence>
<evidence type="ECO:0000256" key="1">
    <source>
        <dbReference type="ARBA" id="ARBA00022729"/>
    </source>
</evidence>
<dbReference type="AlphaFoldDB" id="A0A6L2N3N8"/>
<accession>A0A6L2N3N8</accession>
<organism evidence="3">
    <name type="scientific">Tanacetum cinerariifolium</name>
    <name type="common">Dalmatian daisy</name>
    <name type="synonym">Chrysanthemum cinerariifolium</name>
    <dbReference type="NCBI Taxonomy" id="118510"/>
    <lineage>
        <taxon>Eukaryota</taxon>
        <taxon>Viridiplantae</taxon>
        <taxon>Streptophyta</taxon>
        <taxon>Embryophyta</taxon>
        <taxon>Tracheophyta</taxon>
        <taxon>Spermatophyta</taxon>
        <taxon>Magnoliopsida</taxon>
        <taxon>eudicotyledons</taxon>
        <taxon>Gunneridae</taxon>
        <taxon>Pentapetalae</taxon>
        <taxon>asterids</taxon>
        <taxon>campanulids</taxon>
        <taxon>Asterales</taxon>
        <taxon>Asteraceae</taxon>
        <taxon>Asteroideae</taxon>
        <taxon>Anthemideae</taxon>
        <taxon>Anthemidinae</taxon>
        <taxon>Tanacetum</taxon>
    </lineage>
</organism>
<evidence type="ECO:0000256" key="2">
    <source>
        <dbReference type="SAM" id="MobiDB-lite"/>
    </source>
</evidence>